<evidence type="ECO:0000256" key="1">
    <source>
        <dbReference type="SAM" id="Coils"/>
    </source>
</evidence>
<protein>
    <submittedName>
        <fullName evidence="2">ORF1</fullName>
    </submittedName>
</protein>
<organism evidence="2 3">
    <name type="scientific">Dioscorea bacilliform TR virus</name>
    <dbReference type="NCBI Taxonomy" id="2169728"/>
    <lineage>
        <taxon>Viruses</taxon>
        <taxon>Riboviria</taxon>
        <taxon>Pararnavirae</taxon>
        <taxon>Artverviricota</taxon>
        <taxon>Revtraviricetes</taxon>
        <taxon>Ortervirales</taxon>
        <taxon>Caulimoviridae</taxon>
        <taxon>Badnavirus</taxon>
        <taxon>Badnavirus tetadioscoreae</taxon>
    </lineage>
</organism>
<evidence type="ECO:0000313" key="3">
    <source>
        <dbReference type="Proteomes" id="UP000241372"/>
    </source>
</evidence>
<keyword evidence="1" id="KW-0175">Coiled coil</keyword>
<evidence type="ECO:0000313" key="2">
    <source>
        <dbReference type="EMBL" id="APB42233.1"/>
    </source>
</evidence>
<dbReference type="InterPro" id="IPR010746">
    <property type="entry name" value="CYMV_Orf1"/>
</dbReference>
<sequence length="143" mass="16646">MSRSIDLEKTLKDYLDKSTEPEYLDLFIIDKPTNKQLANNLSYLNHQAKLFSRVSLKHFFQLSDEIQQLKAENQKLRRELVNLTKEVVENRPLTEKKVQELVLQIVAQPKEIEQQAVRLTTDLAQKLSRVEAILKRIEGSTSL</sequence>
<dbReference type="Pfam" id="PF07028">
    <property type="entry name" value="DUF1319"/>
    <property type="match status" value="1"/>
</dbReference>
<keyword evidence="3" id="KW-1185">Reference proteome</keyword>
<dbReference type="KEGG" id="vg:37619898"/>
<name>A0A1J0AHH2_9VIRU</name>
<dbReference type="GeneID" id="37619898"/>
<dbReference type="RefSeq" id="YP_009508441.1">
    <property type="nucleotide sequence ID" value="NC_038995.1"/>
</dbReference>
<feature type="coiled-coil region" evidence="1">
    <location>
        <begin position="59"/>
        <end position="86"/>
    </location>
</feature>
<accession>A0A1J0AHH2</accession>
<proteinExistence type="predicted"/>
<reference evidence="2 3" key="1">
    <citation type="journal article" date="2017" name="Arch. Virol.">
        <title>The genome sequence of Dioscorea bacilliform TR virus, a member of the genus Badnavirus infecting Dioscorea spp., sheds light on the possible function of endogenous Dioscorea bacilliform viruses.</title>
        <authorList>
            <person name="Umber M."/>
            <person name="Gomez R.M."/>
            <person name="Gelabale S."/>
            <person name="Bonheur L."/>
            <person name="Pavis C."/>
            <person name="Teycheney P.Y."/>
        </authorList>
    </citation>
    <scope>NUCLEOTIDE SEQUENCE [LARGE SCALE GENOMIC DNA]</scope>
    <source>
        <strain evidence="2 3">DBV9</strain>
    </source>
</reference>
<dbReference type="Proteomes" id="UP000241372">
    <property type="component" value="Segment"/>
</dbReference>
<dbReference type="EMBL" id="KX430257">
    <property type="protein sequence ID" value="APB42233.1"/>
    <property type="molecule type" value="Genomic_DNA"/>
</dbReference>